<evidence type="ECO:0000313" key="1">
    <source>
        <dbReference type="EMBL" id="CDW74676.1"/>
    </source>
</evidence>
<sequence>MVEASQNYDDFERVPVCRVYERMGVCLEPAVCQYTHPTYLVQTLSDQQVAGSQLNLNAVEFKPKKKNVEVSQEEAIYAKFEKMEDIYYFESSKSCPCCKGQVNNCNGDACQNLGICYCVVHLSHSE</sequence>
<dbReference type="InParanoid" id="A0A077ZXN2"/>
<keyword evidence="2" id="KW-1185">Reference proteome</keyword>
<dbReference type="EMBL" id="CCKQ01003546">
    <property type="protein sequence ID" value="CDW74676.1"/>
    <property type="molecule type" value="Genomic_DNA"/>
</dbReference>
<name>A0A077ZXN2_STYLE</name>
<evidence type="ECO:0008006" key="3">
    <source>
        <dbReference type="Google" id="ProtNLM"/>
    </source>
</evidence>
<protein>
    <recommendedName>
        <fullName evidence="3">C3H1-type domain-containing protein</fullName>
    </recommendedName>
</protein>
<accession>A0A077ZXN2</accession>
<dbReference type="Proteomes" id="UP000039865">
    <property type="component" value="Unassembled WGS sequence"/>
</dbReference>
<proteinExistence type="predicted"/>
<dbReference type="AlphaFoldDB" id="A0A077ZXN2"/>
<organism evidence="1 2">
    <name type="scientific">Stylonychia lemnae</name>
    <name type="common">Ciliate</name>
    <dbReference type="NCBI Taxonomy" id="5949"/>
    <lineage>
        <taxon>Eukaryota</taxon>
        <taxon>Sar</taxon>
        <taxon>Alveolata</taxon>
        <taxon>Ciliophora</taxon>
        <taxon>Intramacronucleata</taxon>
        <taxon>Spirotrichea</taxon>
        <taxon>Stichotrichia</taxon>
        <taxon>Sporadotrichida</taxon>
        <taxon>Oxytrichidae</taxon>
        <taxon>Stylonychinae</taxon>
        <taxon>Stylonychia</taxon>
    </lineage>
</organism>
<gene>
    <name evidence="1" type="primary">Contig15893.g16941</name>
    <name evidence="1" type="ORF">STYLEM_3658</name>
</gene>
<reference evidence="1 2" key="1">
    <citation type="submission" date="2014-06" db="EMBL/GenBank/DDBJ databases">
        <authorList>
            <person name="Swart Estienne"/>
        </authorList>
    </citation>
    <scope>NUCLEOTIDE SEQUENCE [LARGE SCALE GENOMIC DNA]</scope>
    <source>
        <strain evidence="1 2">130c</strain>
    </source>
</reference>
<evidence type="ECO:0000313" key="2">
    <source>
        <dbReference type="Proteomes" id="UP000039865"/>
    </source>
</evidence>